<accession>A0ACC2NPH1</accession>
<keyword evidence="2" id="KW-1185">Reference proteome</keyword>
<protein>
    <submittedName>
        <fullName evidence="1">Uncharacterized protein</fullName>
    </submittedName>
</protein>
<organism evidence="1 2">
    <name type="scientific">Eretmocerus hayati</name>
    <dbReference type="NCBI Taxonomy" id="131215"/>
    <lineage>
        <taxon>Eukaryota</taxon>
        <taxon>Metazoa</taxon>
        <taxon>Ecdysozoa</taxon>
        <taxon>Arthropoda</taxon>
        <taxon>Hexapoda</taxon>
        <taxon>Insecta</taxon>
        <taxon>Pterygota</taxon>
        <taxon>Neoptera</taxon>
        <taxon>Endopterygota</taxon>
        <taxon>Hymenoptera</taxon>
        <taxon>Apocrita</taxon>
        <taxon>Proctotrupomorpha</taxon>
        <taxon>Chalcidoidea</taxon>
        <taxon>Aphelinidae</taxon>
        <taxon>Aphelininae</taxon>
        <taxon>Eretmocerus</taxon>
    </lineage>
</organism>
<sequence>MFVNFCPCQFKSVCLSEHLVIDDFICPMRIDMFMGRGTLFGGLQVQMSEEANEVVQLKQVVHCWKKRFNKDFDNSMENTWGFALWEITTPNFNVCPPEVI</sequence>
<evidence type="ECO:0000313" key="1">
    <source>
        <dbReference type="EMBL" id="KAJ8673026.1"/>
    </source>
</evidence>
<dbReference type="Proteomes" id="UP001239111">
    <property type="component" value="Chromosome 3"/>
</dbReference>
<reference evidence="1" key="1">
    <citation type="submission" date="2023-04" db="EMBL/GenBank/DDBJ databases">
        <title>A chromosome-level genome assembly of the parasitoid wasp Eretmocerus hayati.</title>
        <authorList>
            <person name="Zhong Y."/>
            <person name="Liu S."/>
            <person name="Liu Y."/>
        </authorList>
    </citation>
    <scope>NUCLEOTIDE SEQUENCE</scope>
    <source>
        <strain evidence="1">ZJU_SS_LIU_2023</strain>
    </source>
</reference>
<gene>
    <name evidence="1" type="ORF">QAD02_004287</name>
</gene>
<proteinExistence type="predicted"/>
<evidence type="ECO:0000313" key="2">
    <source>
        <dbReference type="Proteomes" id="UP001239111"/>
    </source>
</evidence>
<dbReference type="EMBL" id="CM056743">
    <property type="protein sequence ID" value="KAJ8673026.1"/>
    <property type="molecule type" value="Genomic_DNA"/>
</dbReference>
<comment type="caution">
    <text evidence="1">The sequence shown here is derived from an EMBL/GenBank/DDBJ whole genome shotgun (WGS) entry which is preliminary data.</text>
</comment>
<name>A0ACC2NPH1_9HYME</name>